<reference evidence="2 3" key="1">
    <citation type="journal article" date="2008" name="Nature">
        <title>The genome of Laccaria bicolor provides insights into mycorrhizal symbiosis.</title>
        <authorList>
            <person name="Martin F."/>
            <person name="Aerts A."/>
            <person name="Ahren D."/>
            <person name="Brun A."/>
            <person name="Danchin E.G.J."/>
            <person name="Duchaussoy F."/>
            <person name="Gibon J."/>
            <person name="Kohler A."/>
            <person name="Lindquist E."/>
            <person name="Pereda V."/>
            <person name="Salamov A."/>
            <person name="Shapiro H.J."/>
            <person name="Wuyts J."/>
            <person name="Blaudez D."/>
            <person name="Buee M."/>
            <person name="Brokstein P."/>
            <person name="Canbaeck B."/>
            <person name="Cohen D."/>
            <person name="Courty P.E."/>
            <person name="Coutinho P.M."/>
            <person name="Delaruelle C."/>
            <person name="Detter J.C."/>
            <person name="Deveau A."/>
            <person name="DiFazio S."/>
            <person name="Duplessis S."/>
            <person name="Fraissinet-Tachet L."/>
            <person name="Lucic E."/>
            <person name="Frey-Klett P."/>
            <person name="Fourrey C."/>
            <person name="Feussner I."/>
            <person name="Gay G."/>
            <person name="Grimwood J."/>
            <person name="Hoegger P.J."/>
            <person name="Jain P."/>
            <person name="Kilaru S."/>
            <person name="Labbe J."/>
            <person name="Lin Y.C."/>
            <person name="Legue V."/>
            <person name="Le Tacon F."/>
            <person name="Marmeisse R."/>
            <person name="Melayah D."/>
            <person name="Montanini B."/>
            <person name="Muratet M."/>
            <person name="Nehls U."/>
            <person name="Niculita-Hirzel H."/>
            <person name="Oudot-Le Secq M.P."/>
            <person name="Peter M."/>
            <person name="Quesneville H."/>
            <person name="Rajashekar B."/>
            <person name="Reich M."/>
            <person name="Rouhier N."/>
            <person name="Schmutz J."/>
            <person name="Yin T."/>
            <person name="Chalot M."/>
            <person name="Henrissat B."/>
            <person name="Kuees U."/>
            <person name="Lucas S."/>
            <person name="Van de Peer Y."/>
            <person name="Podila G.K."/>
            <person name="Polle A."/>
            <person name="Pukkila P.J."/>
            <person name="Richardson P.M."/>
            <person name="Rouze P."/>
            <person name="Sanders I.R."/>
            <person name="Stajich J.E."/>
            <person name="Tunlid A."/>
            <person name="Tuskan G."/>
            <person name="Grigoriev I.V."/>
        </authorList>
    </citation>
    <scope>NUCLEOTIDE SEQUENCE [LARGE SCALE GENOMIC DNA]</scope>
    <source>
        <strain evidence="3">S238N-H82 / ATCC MYA-4686</strain>
    </source>
</reference>
<dbReference type="GO" id="GO:0003676">
    <property type="term" value="F:nucleic acid binding"/>
    <property type="evidence" value="ECO:0007669"/>
    <property type="project" value="InterPro"/>
</dbReference>
<dbReference type="OrthoDB" id="6511194at2759"/>
<accession>B0DE20</accession>
<organism evidence="3">
    <name type="scientific">Laccaria bicolor (strain S238N-H82 / ATCC MYA-4686)</name>
    <name type="common">Bicoloured deceiver</name>
    <name type="synonym">Laccaria laccata var. bicolor</name>
    <dbReference type="NCBI Taxonomy" id="486041"/>
    <lineage>
        <taxon>Eukaryota</taxon>
        <taxon>Fungi</taxon>
        <taxon>Dikarya</taxon>
        <taxon>Basidiomycota</taxon>
        <taxon>Agaricomycotina</taxon>
        <taxon>Agaricomycetes</taxon>
        <taxon>Agaricomycetidae</taxon>
        <taxon>Agaricales</taxon>
        <taxon>Agaricineae</taxon>
        <taxon>Hydnangiaceae</taxon>
        <taxon>Laccaria</taxon>
    </lineage>
</organism>
<dbReference type="HOGENOM" id="CLU_005726_6_2_1"/>
<feature type="region of interest" description="Disordered" evidence="1">
    <location>
        <begin position="300"/>
        <end position="322"/>
    </location>
</feature>
<dbReference type="GeneID" id="6077886"/>
<dbReference type="PANTHER" id="PTHR35871:SF1">
    <property type="entry name" value="CXC1-LIKE CYSTEINE CLUSTER ASSOCIATED WITH KDZ TRANSPOSASES DOMAIN-CONTAINING PROTEIN"/>
    <property type="match status" value="1"/>
</dbReference>
<feature type="compositionally biased region" description="Acidic residues" evidence="1">
    <location>
        <begin position="75"/>
        <end position="84"/>
    </location>
</feature>
<sequence length="895" mass="102735">MPPKKKVKRNISGLQNQSKPTTGVSHTDSEPICGPRVETSHTPDLLIDNDLDDVDDEEWVPNVHVDSSRPVCDGVESDGDIDSEDEEDFLDKVEEIRPGVNPRKYRNKGLYVALMRMAMDVGDNLMDEDWVPKKTRKKLRKERKIANRPKEYKKGPDVGSKSTRTQCRYKSLLKDQKTLEDLGFTKTDKRPCIDHEDNMESDSGQSDSSGFGEDTFEVDTIKQESPELEIPLERDAEIVAEEDAGENDIQIRIESASPPRLMFDDETPADVFCDLVQIREESMSPPRLLFDDQISLLGKRKNGCESNPENSADPHHAAQKNTDDLELADEEWEAELDECFASNPSEIRDWHALRDQIKNDLNKKFKSLPLSQINQLMILRNFATLRLKGLGRIEASKDIAKQWHQKLEGSSDHFARRIRALARHYQIFEQLPRERRGGQKNSRSILKNEAVRRASRAWLIQQQKGKVTPVKFQKGLNESILPSLGIYPNKPLCKRTARRWLVKLGWHRTRIKKGVYVDGHERADVVSYRQNIFLPKMAEFESRMARYERIGDDLQRISPLLQLGEKEIIPEFHDESSFHAFEHTASVWLHSTEQIIPKKDRGRLIHISEYIEAENGRLVVNGPNGEVLKEARQIIYPGSNGDPWWDSKQLIDQVKNKAIPVFEEAHPGCQALFIYDQSSAHAALAPDALKAFEMNKSNGGAQRRQKDTIIPDSNPFPEYRGRIQKMTTETGQQKGLQQTLEERGFDVRHLRAKCAPVCPFENENCCMARLLSKQEDFANQISVLETVIREAGHECIFLPKFHCELNPIEMYWGWAKYRYRQVDKNTFQQAKDAASEALNACPPEVIRRFINRSWRWMSAYRIGLTGEAAQWAVRKQKGHRSVSRTAMMHLDSVLN</sequence>
<evidence type="ECO:0000313" key="2">
    <source>
        <dbReference type="EMBL" id="EDR07187.1"/>
    </source>
</evidence>
<dbReference type="InParanoid" id="B0DE20"/>
<name>B0DE20_LACBS</name>
<dbReference type="KEGG" id="lbc:LACBIDRAFT_299107"/>
<dbReference type="RefSeq" id="XP_001882118.1">
    <property type="nucleotide sequence ID" value="XM_001882083.1"/>
</dbReference>
<feature type="compositionally biased region" description="Basic and acidic residues" evidence="1">
    <location>
        <begin position="144"/>
        <end position="156"/>
    </location>
</feature>
<dbReference type="AlphaFoldDB" id="B0DE20"/>
<gene>
    <name evidence="2" type="ORF">LACBIDRAFT_299107</name>
</gene>
<evidence type="ECO:0000313" key="3">
    <source>
        <dbReference type="Proteomes" id="UP000001194"/>
    </source>
</evidence>
<feature type="region of interest" description="Disordered" evidence="1">
    <location>
        <begin position="1"/>
        <end position="44"/>
    </location>
</feature>
<dbReference type="EMBL" id="DS547105">
    <property type="protein sequence ID" value="EDR07187.1"/>
    <property type="molecule type" value="Genomic_DNA"/>
</dbReference>
<feature type="compositionally biased region" description="Polar residues" evidence="1">
    <location>
        <begin position="12"/>
        <end position="26"/>
    </location>
</feature>
<feature type="region of interest" description="Disordered" evidence="1">
    <location>
        <begin position="138"/>
        <end position="164"/>
    </location>
</feature>
<dbReference type="Proteomes" id="UP000001194">
    <property type="component" value="Unassembled WGS sequence"/>
</dbReference>
<feature type="region of interest" description="Disordered" evidence="1">
    <location>
        <begin position="65"/>
        <end position="84"/>
    </location>
</feature>
<feature type="compositionally biased region" description="Low complexity" evidence="1">
    <location>
        <begin position="201"/>
        <end position="213"/>
    </location>
</feature>
<dbReference type="Gene3D" id="3.30.420.10">
    <property type="entry name" value="Ribonuclease H-like superfamily/Ribonuclease H"/>
    <property type="match status" value="1"/>
</dbReference>
<proteinExistence type="predicted"/>
<feature type="region of interest" description="Disordered" evidence="1">
    <location>
        <begin position="190"/>
        <end position="213"/>
    </location>
</feature>
<dbReference type="InterPro" id="IPR036397">
    <property type="entry name" value="RNaseH_sf"/>
</dbReference>
<dbReference type="PANTHER" id="PTHR35871">
    <property type="entry name" value="EXPRESSED PROTEIN"/>
    <property type="match status" value="1"/>
</dbReference>
<protein>
    <submittedName>
        <fullName evidence="2">Predicted protein</fullName>
    </submittedName>
</protein>
<keyword evidence="3" id="KW-1185">Reference proteome</keyword>
<evidence type="ECO:0000256" key="1">
    <source>
        <dbReference type="SAM" id="MobiDB-lite"/>
    </source>
</evidence>